<dbReference type="EMBL" id="AFPW01000041">
    <property type="protein sequence ID" value="EGQ12412.1"/>
    <property type="molecule type" value="Genomic_DNA"/>
</dbReference>
<evidence type="ECO:0000313" key="1">
    <source>
        <dbReference type="EMBL" id="EGQ12412.1"/>
    </source>
</evidence>
<dbReference type="Proteomes" id="UP000007820">
    <property type="component" value="Unassembled WGS sequence"/>
</dbReference>
<evidence type="ECO:0000313" key="2">
    <source>
        <dbReference type="Proteomes" id="UP000007820"/>
    </source>
</evidence>
<proteinExistence type="predicted"/>
<sequence>MGHSSQGYKSLSYIKDLWKLICISPFESILEVPTIYLVENSMV</sequence>
<organism evidence="1 2">
    <name type="scientific">Prevotella dentalis (strain ATCC 49559 / DSM 3688 / JCM 13448 / NCTC 12043 / ES 2772)</name>
    <name type="common">Mitsuokella dentalis</name>
    <dbReference type="NCBI Taxonomy" id="908937"/>
    <lineage>
        <taxon>Bacteria</taxon>
        <taxon>Pseudomonadati</taxon>
        <taxon>Bacteroidota</taxon>
        <taxon>Bacteroidia</taxon>
        <taxon>Bacteroidales</taxon>
        <taxon>Prevotellaceae</taxon>
        <taxon>Prevotella</taxon>
    </lineage>
</organism>
<accession>F9D617</accession>
<reference evidence="1 2" key="1">
    <citation type="submission" date="2011-04" db="EMBL/GenBank/DDBJ databases">
        <authorList>
            <person name="Muzny D."/>
            <person name="Qin X."/>
            <person name="Deng J."/>
            <person name="Jiang H."/>
            <person name="Liu Y."/>
            <person name="Qu J."/>
            <person name="Song X.-Z."/>
            <person name="Zhang L."/>
            <person name="Thornton R."/>
            <person name="Coyle M."/>
            <person name="Francisco L."/>
            <person name="Jackson L."/>
            <person name="Javaid M."/>
            <person name="Korchina V."/>
            <person name="Kovar C."/>
            <person name="Mata R."/>
            <person name="Mathew T."/>
            <person name="Ngo R."/>
            <person name="Nguyen L."/>
            <person name="Nguyen N."/>
            <person name="Okwuonu G."/>
            <person name="Ongeri F."/>
            <person name="Pham C."/>
            <person name="Simmons D."/>
            <person name="Wilczek-Boney K."/>
            <person name="Hale W."/>
            <person name="Jakkamsetti A."/>
            <person name="Pham P."/>
            <person name="Ruth R."/>
            <person name="San Lucas F."/>
            <person name="Warren J."/>
            <person name="Zhang J."/>
            <person name="Zhao Z."/>
            <person name="Zhou C."/>
            <person name="Zhu D."/>
            <person name="Lee S."/>
            <person name="Bess C."/>
            <person name="Blankenburg K."/>
            <person name="Forbes L."/>
            <person name="Fu Q."/>
            <person name="Gubbala S."/>
            <person name="Hirani K."/>
            <person name="Jayaseelan J.C."/>
            <person name="Lara F."/>
            <person name="Munidasa M."/>
            <person name="Palculict T."/>
            <person name="Patil S."/>
            <person name="Pu L.-L."/>
            <person name="Saada N."/>
            <person name="Tang L."/>
            <person name="Weissenberger G."/>
            <person name="Zhu Y."/>
            <person name="Hemphill L."/>
            <person name="Shang Y."/>
            <person name="Youmans B."/>
            <person name="Ayvaz T."/>
            <person name="Ross M."/>
            <person name="Santibanez J."/>
            <person name="Aqrawi P."/>
            <person name="Gross S."/>
            <person name="Joshi V."/>
            <person name="Fowler G."/>
            <person name="Nazareth L."/>
            <person name="Reid J."/>
            <person name="Worley K."/>
            <person name="Petrosino J."/>
            <person name="Highlander S."/>
            <person name="Gibbs R."/>
        </authorList>
    </citation>
    <scope>NUCLEOTIDE SEQUENCE [LARGE SCALE GENOMIC DNA]</scope>
    <source>
        <strain evidence="1 2">DSM 3688</strain>
    </source>
</reference>
<name>F9D617_PREDD</name>
<dbReference type="AlphaFoldDB" id="F9D617"/>
<gene>
    <name evidence="1" type="ORF">HMPREF9136_2295</name>
</gene>
<comment type="caution">
    <text evidence="1">The sequence shown here is derived from an EMBL/GenBank/DDBJ whole genome shotgun (WGS) entry which is preliminary data.</text>
</comment>
<protein>
    <submittedName>
        <fullName evidence="1">Uncharacterized protein</fullName>
    </submittedName>
</protein>